<evidence type="ECO:0000256" key="11">
    <source>
        <dbReference type="SAM" id="SignalP"/>
    </source>
</evidence>
<evidence type="ECO:0000256" key="3">
    <source>
        <dbReference type="ARBA" id="ARBA00005315"/>
    </source>
</evidence>
<dbReference type="GO" id="GO:0051267">
    <property type="term" value="F:CP2 mannose-ethanolamine phosphotransferase activity"/>
    <property type="evidence" value="ECO:0007669"/>
    <property type="project" value="TreeGrafter"/>
</dbReference>
<dbReference type="InterPro" id="IPR039527">
    <property type="entry name" value="PIGG/GPI7"/>
</dbReference>
<proteinExistence type="inferred from homology"/>
<dbReference type="GO" id="GO:0006506">
    <property type="term" value="P:GPI anchor biosynthetic process"/>
    <property type="evidence" value="ECO:0007669"/>
    <property type="project" value="UniProtKB-KW"/>
</dbReference>
<dbReference type="AlphaFoldDB" id="A0A9Q0MHS5"/>
<gene>
    <name evidence="12" type="ORF">RDWZM_002395</name>
</gene>
<dbReference type="InterPro" id="IPR017850">
    <property type="entry name" value="Alkaline_phosphatase_core_sf"/>
</dbReference>
<evidence type="ECO:0000256" key="5">
    <source>
        <dbReference type="ARBA" id="ARBA00022679"/>
    </source>
</evidence>
<dbReference type="CDD" id="cd16024">
    <property type="entry name" value="GPI_EPT_2"/>
    <property type="match status" value="1"/>
</dbReference>
<evidence type="ECO:0000313" key="13">
    <source>
        <dbReference type="Proteomes" id="UP001142055"/>
    </source>
</evidence>
<feature type="signal peptide" evidence="11">
    <location>
        <begin position="1"/>
        <end position="25"/>
    </location>
</feature>
<evidence type="ECO:0008006" key="14">
    <source>
        <dbReference type="Google" id="ProtNLM"/>
    </source>
</evidence>
<evidence type="ECO:0000256" key="6">
    <source>
        <dbReference type="ARBA" id="ARBA00022692"/>
    </source>
</evidence>
<evidence type="ECO:0000256" key="1">
    <source>
        <dbReference type="ARBA" id="ARBA00004477"/>
    </source>
</evidence>
<organism evidence="12 13">
    <name type="scientific">Blomia tropicalis</name>
    <name type="common">Mite</name>
    <dbReference type="NCBI Taxonomy" id="40697"/>
    <lineage>
        <taxon>Eukaryota</taxon>
        <taxon>Metazoa</taxon>
        <taxon>Ecdysozoa</taxon>
        <taxon>Arthropoda</taxon>
        <taxon>Chelicerata</taxon>
        <taxon>Arachnida</taxon>
        <taxon>Acari</taxon>
        <taxon>Acariformes</taxon>
        <taxon>Sarcoptiformes</taxon>
        <taxon>Astigmata</taxon>
        <taxon>Glycyphagoidea</taxon>
        <taxon>Echimyopodidae</taxon>
        <taxon>Blomia</taxon>
    </lineage>
</organism>
<keyword evidence="7" id="KW-0256">Endoplasmic reticulum</keyword>
<evidence type="ECO:0000256" key="7">
    <source>
        <dbReference type="ARBA" id="ARBA00022824"/>
    </source>
</evidence>
<feature type="chain" id="PRO_5040268922" description="GPI ethanolamine phosphate transferase 2" evidence="11">
    <location>
        <begin position="26"/>
        <end position="544"/>
    </location>
</feature>
<feature type="transmembrane region" description="Helical" evidence="10">
    <location>
        <begin position="524"/>
        <end position="540"/>
    </location>
</feature>
<keyword evidence="8 10" id="KW-1133">Transmembrane helix</keyword>
<accession>A0A9Q0MHS5</accession>
<evidence type="ECO:0000313" key="12">
    <source>
        <dbReference type="EMBL" id="KAJ6223850.1"/>
    </source>
</evidence>
<dbReference type="Gene3D" id="3.40.720.10">
    <property type="entry name" value="Alkaline Phosphatase, subunit A"/>
    <property type="match status" value="1"/>
</dbReference>
<comment type="subcellular location">
    <subcellularLocation>
        <location evidence="1">Endoplasmic reticulum membrane</location>
        <topology evidence="1">Multi-pass membrane protein</topology>
    </subcellularLocation>
</comment>
<keyword evidence="4" id="KW-0337">GPI-anchor biosynthesis</keyword>
<dbReference type="PANTHER" id="PTHR23072:SF0">
    <property type="entry name" value="GPI ETHANOLAMINE PHOSPHATE TRANSFERASE 2"/>
    <property type="match status" value="1"/>
</dbReference>
<dbReference type="Proteomes" id="UP001142055">
    <property type="component" value="Chromosome 1"/>
</dbReference>
<dbReference type="InterPro" id="IPR002591">
    <property type="entry name" value="Phosphodiest/P_Trfase"/>
</dbReference>
<dbReference type="GO" id="GO:0005789">
    <property type="term" value="C:endoplasmic reticulum membrane"/>
    <property type="evidence" value="ECO:0007669"/>
    <property type="project" value="UniProtKB-SubCell"/>
</dbReference>
<dbReference type="InterPro" id="IPR037674">
    <property type="entry name" value="PIG-G_N"/>
</dbReference>
<comment type="caution">
    <text evidence="12">The sequence shown here is derived from an EMBL/GenBank/DDBJ whole genome shotgun (WGS) entry which is preliminary data.</text>
</comment>
<name>A0A9Q0MHS5_BLOTA</name>
<reference evidence="12" key="1">
    <citation type="submission" date="2022-12" db="EMBL/GenBank/DDBJ databases">
        <title>Genome assemblies of Blomia tropicalis.</title>
        <authorList>
            <person name="Cui Y."/>
        </authorList>
    </citation>
    <scope>NUCLEOTIDE SEQUENCE</scope>
    <source>
        <tissue evidence="12">Adult mites</tissue>
    </source>
</reference>
<protein>
    <recommendedName>
        <fullName evidence="14">GPI ethanolamine phosphate transferase 2</fullName>
    </recommendedName>
</protein>
<evidence type="ECO:0000256" key="4">
    <source>
        <dbReference type="ARBA" id="ARBA00022502"/>
    </source>
</evidence>
<evidence type="ECO:0000256" key="9">
    <source>
        <dbReference type="ARBA" id="ARBA00023136"/>
    </source>
</evidence>
<comment type="pathway">
    <text evidence="2">Glycolipid biosynthesis; glycosylphosphatidylinositol-anchor biosynthesis.</text>
</comment>
<keyword evidence="9 10" id="KW-0472">Membrane</keyword>
<dbReference type="Pfam" id="PF01663">
    <property type="entry name" value="Phosphodiest"/>
    <property type="match status" value="1"/>
</dbReference>
<dbReference type="PANTHER" id="PTHR23072">
    <property type="entry name" value="PHOSPHATIDYLINOSITOL GLYCAN-RELATED"/>
    <property type="match status" value="1"/>
</dbReference>
<feature type="transmembrane region" description="Helical" evidence="10">
    <location>
        <begin position="450"/>
        <end position="471"/>
    </location>
</feature>
<evidence type="ECO:0000256" key="10">
    <source>
        <dbReference type="SAM" id="Phobius"/>
    </source>
</evidence>
<evidence type="ECO:0000256" key="8">
    <source>
        <dbReference type="ARBA" id="ARBA00022989"/>
    </source>
</evidence>
<sequence>MKRSQMYNILVYIILIYSIFHFSNIQCNNTEQEKEEDGESEREQYSRFMFLDDYCNRTSTPPRFKKLILFIVDALRVDFVPTIQNSKSKPRLPFLEQTIRTNGVALQNIASIPTVTLPRIKTLLSGTMPSFIDYIYNLNAYRFQSDNILQQFHQDGKRIVFYGDDTWGNLFPPESEVFTRFNLTSSFFVTDYVEVDTNVTYNLRKELKQLNKWDVMILHYLGLDHIGHSHGYYSTLIPDKLLEMDQYFKELFETLHSNPLEPSLIVFTGDHGMTNAGNHGGETHDETHTPLIFISTDNHSHRIINYPLNEQPIEQSMRTYLQNDLAPTISSLFQMNIPQQSQGRLISPVFDRFGIDQSEHLCSLFRNSIQIQHIIKIRRNPKRYKNVEEFNQLKQLLYQAIKVHYKFVQDKHKVKEISNKLFEKSLKFYQQFLNEVQHKYIRTIDIERNFLIYCITTIVILLTVIAMLFRLEYLNQNSIIFRLRLNEPIKNDLFGSIVERAVSLTIIIGNGIGMGSTNFMQNEHLFWNIIQLIILFFINIKKYG</sequence>
<dbReference type="EMBL" id="JAPWDV010000001">
    <property type="protein sequence ID" value="KAJ6223850.1"/>
    <property type="molecule type" value="Genomic_DNA"/>
</dbReference>
<dbReference type="OMA" id="HSHRIIN"/>
<keyword evidence="6 10" id="KW-0812">Transmembrane</keyword>
<comment type="similarity">
    <text evidence="3">Belongs to the PIGG/PIGN/PIGO family. PIGG subfamily.</text>
</comment>
<dbReference type="SUPFAM" id="SSF53649">
    <property type="entry name" value="Alkaline phosphatase-like"/>
    <property type="match status" value="1"/>
</dbReference>
<keyword evidence="5" id="KW-0808">Transferase</keyword>
<keyword evidence="11" id="KW-0732">Signal</keyword>
<evidence type="ECO:0000256" key="2">
    <source>
        <dbReference type="ARBA" id="ARBA00004687"/>
    </source>
</evidence>
<keyword evidence="13" id="KW-1185">Reference proteome</keyword>